<dbReference type="AlphaFoldDB" id="A0A8H4PV89"/>
<name>A0A8H4PV89_9HYPO</name>
<feature type="region of interest" description="Disordered" evidence="1">
    <location>
        <begin position="15"/>
        <end position="84"/>
    </location>
</feature>
<gene>
    <name evidence="2" type="ORF">G6O67_002746</name>
</gene>
<dbReference type="Proteomes" id="UP000557566">
    <property type="component" value="Unassembled WGS sequence"/>
</dbReference>
<sequence>MESIDRAFHRLARKMNHWQRLPDGEEKPRQQGQRLTDSTTRQALASDKVKEQSLTDSTARQPLASDKAKEQSLTDSETRQRLAKDKARQQESCALLQLPLKLILYIADKLGQSEQVLLSQSCSRLRFALLPRCGPSNLLPLGKMLNFLTCMARNLPEHYACHSRRKICLIDYKFDRMSGRTCRAPYTVSPLELVDGNPFFEISRLPTRISSLC</sequence>
<evidence type="ECO:0000313" key="2">
    <source>
        <dbReference type="EMBL" id="KAF4510898.1"/>
    </source>
</evidence>
<keyword evidence="3" id="KW-1185">Reference proteome</keyword>
<organism evidence="2 3">
    <name type="scientific">Ophiocordyceps sinensis</name>
    <dbReference type="NCBI Taxonomy" id="72228"/>
    <lineage>
        <taxon>Eukaryota</taxon>
        <taxon>Fungi</taxon>
        <taxon>Dikarya</taxon>
        <taxon>Ascomycota</taxon>
        <taxon>Pezizomycotina</taxon>
        <taxon>Sordariomycetes</taxon>
        <taxon>Hypocreomycetidae</taxon>
        <taxon>Hypocreales</taxon>
        <taxon>Ophiocordycipitaceae</taxon>
        <taxon>Ophiocordyceps</taxon>
    </lineage>
</organism>
<feature type="compositionally biased region" description="Basic and acidic residues" evidence="1">
    <location>
        <begin position="20"/>
        <end position="29"/>
    </location>
</feature>
<feature type="compositionally biased region" description="Basic and acidic residues" evidence="1">
    <location>
        <begin position="66"/>
        <end position="84"/>
    </location>
</feature>
<comment type="caution">
    <text evidence="2">The sequence shown here is derived from an EMBL/GenBank/DDBJ whole genome shotgun (WGS) entry which is preliminary data.</text>
</comment>
<dbReference type="OrthoDB" id="3766406at2759"/>
<evidence type="ECO:0008006" key="4">
    <source>
        <dbReference type="Google" id="ProtNLM"/>
    </source>
</evidence>
<accession>A0A8H4PV89</accession>
<reference evidence="2 3" key="1">
    <citation type="journal article" date="2020" name="Genome Biol. Evol.">
        <title>A new high-quality draft genome assembly of the Chinese cordyceps Ophiocordyceps sinensis.</title>
        <authorList>
            <person name="Shu R."/>
            <person name="Zhang J."/>
            <person name="Meng Q."/>
            <person name="Zhang H."/>
            <person name="Zhou G."/>
            <person name="Li M."/>
            <person name="Wu P."/>
            <person name="Zhao Y."/>
            <person name="Chen C."/>
            <person name="Qin Q."/>
        </authorList>
    </citation>
    <scope>NUCLEOTIDE SEQUENCE [LARGE SCALE GENOMIC DNA]</scope>
    <source>
        <strain evidence="2 3">IOZ07</strain>
    </source>
</reference>
<dbReference type="EMBL" id="JAAVMX010000003">
    <property type="protein sequence ID" value="KAF4510898.1"/>
    <property type="molecule type" value="Genomic_DNA"/>
</dbReference>
<proteinExistence type="predicted"/>
<evidence type="ECO:0000313" key="3">
    <source>
        <dbReference type="Proteomes" id="UP000557566"/>
    </source>
</evidence>
<evidence type="ECO:0000256" key="1">
    <source>
        <dbReference type="SAM" id="MobiDB-lite"/>
    </source>
</evidence>
<protein>
    <recommendedName>
        <fullName evidence="4">F-box domain-containing protein</fullName>
    </recommendedName>
</protein>
<feature type="compositionally biased region" description="Polar residues" evidence="1">
    <location>
        <begin position="30"/>
        <end position="43"/>
    </location>
</feature>